<dbReference type="SUPFAM" id="SSF50630">
    <property type="entry name" value="Acid proteases"/>
    <property type="match status" value="1"/>
</dbReference>
<feature type="domain" description="CCHC-type" evidence="1">
    <location>
        <begin position="41"/>
        <end position="57"/>
    </location>
</feature>
<dbReference type="InterPro" id="IPR001878">
    <property type="entry name" value="Znf_CCHC"/>
</dbReference>
<dbReference type="EMBL" id="JARBHB010000009">
    <property type="protein sequence ID" value="KAJ8876029.1"/>
    <property type="molecule type" value="Genomic_DNA"/>
</dbReference>
<dbReference type="Proteomes" id="UP001159363">
    <property type="component" value="Chromosome 8"/>
</dbReference>
<protein>
    <recommendedName>
        <fullName evidence="1">CCHC-type domain-containing protein</fullName>
    </recommendedName>
</protein>
<gene>
    <name evidence="2" type="ORF">PR048_023937</name>
</gene>
<name>A0ABQ9GVI7_9NEOP</name>
<evidence type="ECO:0000313" key="3">
    <source>
        <dbReference type="Proteomes" id="UP001159363"/>
    </source>
</evidence>
<proteinExistence type="predicted"/>
<evidence type="ECO:0000259" key="1">
    <source>
        <dbReference type="SMART" id="SM00343"/>
    </source>
</evidence>
<reference evidence="2 3" key="1">
    <citation type="submission" date="2023-02" db="EMBL/GenBank/DDBJ databases">
        <title>LHISI_Scaffold_Assembly.</title>
        <authorList>
            <person name="Stuart O.P."/>
            <person name="Cleave R."/>
            <person name="Magrath M.J.L."/>
            <person name="Mikheyev A.S."/>
        </authorList>
    </citation>
    <scope>NUCLEOTIDE SEQUENCE [LARGE SCALE GENOMIC DNA]</scope>
    <source>
        <strain evidence="2">Daus_M_001</strain>
        <tissue evidence="2">Leg muscle</tissue>
    </source>
</reference>
<dbReference type="Gene3D" id="4.10.60.10">
    <property type="entry name" value="Zinc finger, CCHC-type"/>
    <property type="match status" value="1"/>
</dbReference>
<sequence length="219" mass="24721">MGFQKGNKFKLENSRSAVLVKCYQCGATSHKTPVCRHKATVCSQCRKVGHLKRVCRSTTENKVSQVEVCSMNKNSTDLEKLGTEEHYEQLSNVNIRGHLTQSYRIKVQINRKLHEFGVDSGVALTIVNHIVFENIWPNVRNRPELAPCNVSLAVWGGKRVHVYGQELVVADSAGRSLLGRNWFGDLGISVQGLHVGPYQLYQFYKEMGVLEFVQTTVTW</sequence>
<keyword evidence="3" id="KW-1185">Reference proteome</keyword>
<feature type="domain" description="CCHC-type" evidence="1">
    <location>
        <begin position="21"/>
        <end position="37"/>
    </location>
</feature>
<dbReference type="SMART" id="SM00343">
    <property type="entry name" value="ZnF_C2HC"/>
    <property type="match status" value="2"/>
</dbReference>
<dbReference type="SUPFAM" id="SSF57756">
    <property type="entry name" value="Retrovirus zinc finger-like domains"/>
    <property type="match status" value="1"/>
</dbReference>
<dbReference type="InterPro" id="IPR036875">
    <property type="entry name" value="Znf_CCHC_sf"/>
</dbReference>
<comment type="caution">
    <text evidence="2">The sequence shown here is derived from an EMBL/GenBank/DDBJ whole genome shotgun (WGS) entry which is preliminary data.</text>
</comment>
<accession>A0ABQ9GVI7</accession>
<organism evidence="2 3">
    <name type="scientific">Dryococelus australis</name>
    <dbReference type="NCBI Taxonomy" id="614101"/>
    <lineage>
        <taxon>Eukaryota</taxon>
        <taxon>Metazoa</taxon>
        <taxon>Ecdysozoa</taxon>
        <taxon>Arthropoda</taxon>
        <taxon>Hexapoda</taxon>
        <taxon>Insecta</taxon>
        <taxon>Pterygota</taxon>
        <taxon>Neoptera</taxon>
        <taxon>Polyneoptera</taxon>
        <taxon>Phasmatodea</taxon>
        <taxon>Verophasmatodea</taxon>
        <taxon>Anareolatae</taxon>
        <taxon>Phasmatidae</taxon>
        <taxon>Eurycanthinae</taxon>
        <taxon>Dryococelus</taxon>
    </lineage>
</organism>
<dbReference type="InterPro" id="IPR021109">
    <property type="entry name" value="Peptidase_aspartic_dom_sf"/>
</dbReference>
<evidence type="ECO:0000313" key="2">
    <source>
        <dbReference type="EMBL" id="KAJ8876029.1"/>
    </source>
</evidence>